<dbReference type="GO" id="GO:0030655">
    <property type="term" value="P:beta-lactam antibiotic catabolic process"/>
    <property type="evidence" value="ECO:0007669"/>
    <property type="project" value="InterPro"/>
</dbReference>
<dbReference type="PANTHER" id="PTHR35333:SF3">
    <property type="entry name" value="BETA-LACTAMASE-TYPE TRANSPEPTIDASE FOLD CONTAINING PROTEIN"/>
    <property type="match status" value="1"/>
</dbReference>
<keyword evidence="2" id="KW-0378">Hydrolase</keyword>
<dbReference type="InterPro" id="IPR012338">
    <property type="entry name" value="Beta-lactam/transpept-like"/>
</dbReference>
<accession>A0A6J5LK26</accession>
<dbReference type="PANTHER" id="PTHR35333">
    <property type="entry name" value="BETA-LACTAMASE"/>
    <property type="match status" value="1"/>
</dbReference>
<evidence type="ECO:0000313" key="2">
    <source>
        <dbReference type="EMBL" id="CAB4133427.1"/>
    </source>
</evidence>
<keyword evidence="2" id="KW-0121">Carboxypeptidase</keyword>
<reference evidence="2" key="1">
    <citation type="submission" date="2020-04" db="EMBL/GenBank/DDBJ databases">
        <authorList>
            <person name="Chiriac C."/>
            <person name="Salcher M."/>
            <person name="Ghai R."/>
            <person name="Kavagutti S V."/>
        </authorList>
    </citation>
    <scope>NUCLEOTIDE SEQUENCE</scope>
</reference>
<dbReference type="Gene3D" id="3.40.710.10">
    <property type="entry name" value="DD-peptidase/beta-lactamase superfamily"/>
    <property type="match status" value="1"/>
</dbReference>
<dbReference type="InterPro" id="IPR001967">
    <property type="entry name" value="Peptidase_S11_N"/>
</dbReference>
<dbReference type="GO" id="GO:0008800">
    <property type="term" value="F:beta-lactamase activity"/>
    <property type="evidence" value="ECO:0007669"/>
    <property type="project" value="InterPro"/>
</dbReference>
<dbReference type="InterPro" id="IPR000871">
    <property type="entry name" value="Beta-lactam_class-A"/>
</dbReference>
<keyword evidence="2" id="KW-0645">Protease</keyword>
<dbReference type="SUPFAM" id="SSF56601">
    <property type="entry name" value="beta-lactamase/transpeptidase-like"/>
    <property type="match status" value="1"/>
</dbReference>
<dbReference type="GO" id="GO:0006508">
    <property type="term" value="P:proteolysis"/>
    <property type="evidence" value="ECO:0007669"/>
    <property type="project" value="InterPro"/>
</dbReference>
<feature type="domain" description="Peptidase S11 D-alanyl-D-alanine carboxypeptidase A N-terminal" evidence="1">
    <location>
        <begin position="68"/>
        <end position="244"/>
    </location>
</feature>
<name>A0A6J5LK26_9CAUD</name>
<protein>
    <submittedName>
        <fullName evidence="2">DacC D-alanyl-D-alanine carboxypeptidase</fullName>
    </submittedName>
</protein>
<dbReference type="Pfam" id="PF00768">
    <property type="entry name" value="Peptidase_S11"/>
    <property type="match status" value="2"/>
</dbReference>
<feature type="domain" description="Peptidase S11 D-alanyl-D-alanine carboxypeptidase A N-terminal" evidence="1">
    <location>
        <begin position="19"/>
        <end position="66"/>
    </location>
</feature>
<organism evidence="2">
    <name type="scientific">uncultured Caudovirales phage</name>
    <dbReference type="NCBI Taxonomy" id="2100421"/>
    <lineage>
        <taxon>Viruses</taxon>
        <taxon>Duplodnaviria</taxon>
        <taxon>Heunggongvirae</taxon>
        <taxon>Uroviricota</taxon>
        <taxon>Caudoviricetes</taxon>
        <taxon>Peduoviridae</taxon>
        <taxon>Maltschvirus</taxon>
        <taxon>Maltschvirus maltsch</taxon>
    </lineage>
</organism>
<gene>
    <name evidence="2" type="ORF">UFOVP257_187</name>
</gene>
<dbReference type="GO" id="GO:0046677">
    <property type="term" value="P:response to antibiotic"/>
    <property type="evidence" value="ECO:0007669"/>
    <property type="project" value="InterPro"/>
</dbReference>
<dbReference type="GO" id="GO:0009002">
    <property type="term" value="F:serine-type D-Ala-D-Ala carboxypeptidase activity"/>
    <property type="evidence" value="ECO:0007669"/>
    <property type="project" value="InterPro"/>
</dbReference>
<proteinExistence type="predicted"/>
<evidence type="ECO:0000259" key="1">
    <source>
        <dbReference type="Pfam" id="PF00768"/>
    </source>
</evidence>
<dbReference type="EMBL" id="LR796274">
    <property type="protein sequence ID" value="CAB4133427.1"/>
    <property type="molecule type" value="Genomic_DNA"/>
</dbReference>
<sequence>MKKILFTILMIVAAPVLSANILAKIYVIADSNGTVIEQQNMYQIQPIASITKLMTAMVVLDSGENLNHTFRMKKFRGTYVTRKQLLDLAIIHSDNEAADMLCQIYIRGYRGCIEDMNKKAEDLGMMDTIYFDSTGRDNRNMSTGLDLIKLLRAAEHYPIITHASTQTHVGVTVPQLIKTKKHKKRKVERKLVTTHVEFANTNPLVAKYDIVVSKTGYIKASGGCLAMSAIVNGTKKYFIILNSKTTKTRILDMEKLINRT</sequence>